<comment type="caution">
    <text evidence="1">The sequence shown here is derived from an EMBL/GenBank/DDBJ whole genome shotgun (WGS) entry which is preliminary data.</text>
</comment>
<organism evidence="1 2">
    <name type="scientific">Dreissena polymorpha</name>
    <name type="common">Zebra mussel</name>
    <name type="synonym">Mytilus polymorpha</name>
    <dbReference type="NCBI Taxonomy" id="45954"/>
    <lineage>
        <taxon>Eukaryota</taxon>
        <taxon>Metazoa</taxon>
        <taxon>Spiralia</taxon>
        <taxon>Lophotrochozoa</taxon>
        <taxon>Mollusca</taxon>
        <taxon>Bivalvia</taxon>
        <taxon>Autobranchia</taxon>
        <taxon>Heteroconchia</taxon>
        <taxon>Euheterodonta</taxon>
        <taxon>Imparidentia</taxon>
        <taxon>Neoheterodontei</taxon>
        <taxon>Myida</taxon>
        <taxon>Dreissenoidea</taxon>
        <taxon>Dreissenidae</taxon>
        <taxon>Dreissena</taxon>
    </lineage>
</organism>
<proteinExistence type="predicted"/>
<accession>A0A9D4I3C1</accession>
<dbReference type="EMBL" id="JAIWYP010000010">
    <property type="protein sequence ID" value="KAH3746635.1"/>
    <property type="molecule type" value="Genomic_DNA"/>
</dbReference>
<protein>
    <submittedName>
        <fullName evidence="1">Uncharacterized protein</fullName>
    </submittedName>
</protein>
<evidence type="ECO:0000313" key="1">
    <source>
        <dbReference type="EMBL" id="KAH3746635.1"/>
    </source>
</evidence>
<name>A0A9D4I3C1_DREPO</name>
<keyword evidence="2" id="KW-1185">Reference proteome</keyword>
<sequence>MKRRTIWVKQRLTRRPDLVDYVRLMGELKTKYEQRIKPKKLNCRMVQTAGIMFAKTLRYLTSGTATTV</sequence>
<reference evidence="1" key="2">
    <citation type="submission" date="2020-11" db="EMBL/GenBank/DDBJ databases">
        <authorList>
            <person name="McCartney M.A."/>
            <person name="Auch B."/>
            <person name="Kono T."/>
            <person name="Mallez S."/>
            <person name="Becker A."/>
            <person name="Gohl D.M."/>
            <person name="Silverstein K.A.T."/>
            <person name="Koren S."/>
            <person name="Bechman K.B."/>
            <person name="Herman A."/>
            <person name="Abrahante J.E."/>
            <person name="Garbe J."/>
        </authorList>
    </citation>
    <scope>NUCLEOTIDE SEQUENCE</scope>
    <source>
        <strain evidence="1">Duluth1</strain>
        <tissue evidence="1">Whole animal</tissue>
    </source>
</reference>
<dbReference type="Proteomes" id="UP000828390">
    <property type="component" value="Unassembled WGS sequence"/>
</dbReference>
<gene>
    <name evidence="1" type="ORF">DPMN_181044</name>
</gene>
<reference evidence="1" key="1">
    <citation type="journal article" date="2019" name="bioRxiv">
        <title>The Genome of the Zebra Mussel, Dreissena polymorpha: A Resource for Invasive Species Research.</title>
        <authorList>
            <person name="McCartney M.A."/>
            <person name="Auch B."/>
            <person name="Kono T."/>
            <person name="Mallez S."/>
            <person name="Zhang Y."/>
            <person name="Obille A."/>
            <person name="Becker A."/>
            <person name="Abrahante J.E."/>
            <person name="Garbe J."/>
            <person name="Badalamenti J.P."/>
            <person name="Herman A."/>
            <person name="Mangelson H."/>
            <person name="Liachko I."/>
            <person name="Sullivan S."/>
            <person name="Sone E.D."/>
            <person name="Koren S."/>
            <person name="Silverstein K.A.T."/>
            <person name="Beckman K.B."/>
            <person name="Gohl D.M."/>
        </authorList>
    </citation>
    <scope>NUCLEOTIDE SEQUENCE</scope>
    <source>
        <strain evidence="1">Duluth1</strain>
        <tissue evidence="1">Whole animal</tissue>
    </source>
</reference>
<evidence type="ECO:0000313" key="2">
    <source>
        <dbReference type="Proteomes" id="UP000828390"/>
    </source>
</evidence>
<dbReference type="AlphaFoldDB" id="A0A9D4I3C1"/>